<dbReference type="PROSITE" id="PS01117">
    <property type="entry name" value="HTH_MARR_1"/>
    <property type="match status" value="1"/>
</dbReference>
<name>A0ABY5FED9_9ACTN</name>
<dbReference type="Gene3D" id="1.10.10.10">
    <property type="entry name" value="Winged helix-like DNA-binding domain superfamily/Winged helix DNA-binding domain"/>
    <property type="match status" value="1"/>
</dbReference>
<evidence type="ECO:0000259" key="5">
    <source>
        <dbReference type="PROSITE" id="PS50995"/>
    </source>
</evidence>
<sequence length="237" mass="25539">MRGVIELLEVYWTRIPDGSSPVTVSAPQLRVLYVLEGREGINLRQLGTELAAAPSSVSRLCDRLEALGFVQRCSSAASRREVELRLTPQGRAHLDRLRARREERLALVLARIAPDARSRLADAVEVIRSALLMARAGGPAPGTGQQGRLGPHGRGRPERRVRETDDPPDSSRGQPARPARDPGGKETHSYAPGDPEPHRTGRTGADPSPSGRRDGEAADHSRHDTGPSPGSAYPNTA</sequence>
<feature type="region of interest" description="Disordered" evidence="4">
    <location>
        <begin position="135"/>
        <end position="237"/>
    </location>
</feature>
<evidence type="ECO:0000256" key="3">
    <source>
        <dbReference type="ARBA" id="ARBA00023163"/>
    </source>
</evidence>
<keyword evidence="2" id="KW-0238">DNA-binding</keyword>
<evidence type="ECO:0000313" key="6">
    <source>
        <dbReference type="EMBL" id="UTR82076.1"/>
    </source>
</evidence>
<feature type="domain" description="HTH marR-type" evidence="5">
    <location>
        <begin position="1"/>
        <end position="129"/>
    </location>
</feature>
<accession>A0ABY5FED9</accession>
<gene>
    <name evidence="6" type="ORF">NLU04_28150</name>
</gene>
<dbReference type="RefSeq" id="WP_255239775.1">
    <property type="nucleotide sequence ID" value="NZ_CP101397.1"/>
</dbReference>
<dbReference type="SUPFAM" id="SSF46785">
    <property type="entry name" value="Winged helix' DNA-binding domain"/>
    <property type="match status" value="1"/>
</dbReference>
<dbReference type="EMBL" id="CP101397">
    <property type="protein sequence ID" value="UTR82076.1"/>
    <property type="molecule type" value="Genomic_DNA"/>
</dbReference>
<dbReference type="InterPro" id="IPR036388">
    <property type="entry name" value="WH-like_DNA-bd_sf"/>
</dbReference>
<dbReference type="Proteomes" id="UP001058236">
    <property type="component" value="Chromosome"/>
</dbReference>
<evidence type="ECO:0000313" key="7">
    <source>
        <dbReference type="Proteomes" id="UP001058236"/>
    </source>
</evidence>
<dbReference type="Pfam" id="PF12802">
    <property type="entry name" value="MarR_2"/>
    <property type="match status" value="1"/>
</dbReference>
<dbReference type="InterPro" id="IPR039422">
    <property type="entry name" value="MarR/SlyA-like"/>
</dbReference>
<dbReference type="InterPro" id="IPR023187">
    <property type="entry name" value="Tscrpt_reg_MarR-type_CS"/>
</dbReference>
<keyword evidence="1" id="KW-0805">Transcription regulation</keyword>
<feature type="compositionally biased region" description="Gly residues" evidence="4">
    <location>
        <begin position="139"/>
        <end position="150"/>
    </location>
</feature>
<dbReference type="PANTHER" id="PTHR33164:SF103">
    <property type="entry name" value="REGULATORY PROTEIN MARR"/>
    <property type="match status" value="1"/>
</dbReference>
<dbReference type="InterPro" id="IPR036390">
    <property type="entry name" value="WH_DNA-bd_sf"/>
</dbReference>
<dbReference type="PANTHER" id="PTHR33164">
    <property type="entry name" value="TRANSCRIPTIONAL REGULATOR, MARR FAMILY"/>
    <property type="match status" value="1"/>
</dbReference>
<evidence type="ECO:0000256" key="4">
    <source>
        <dbReference type="SAM" id="MobiDB-lite"/>
    </source>
</evidence>
<dbReference type="PROSITE" id="PS50995">
    <property type="entry name" value="HTH_MARR_2"/>
    <property type="match status" value="1"/>
</dbReference>
<dbReference type="InterPro" id="IPR000835">
    <property type="entry name" value="HTH_MarR-typ"/>
</dbReference>
<feature type="compositionally biased region" description="Basic and acidic residues" evidence="4">
    <location>
        <begin position="155"/>
        <end position="165"/>
    </location>
</feature>
<organism evidence="6 7">
    <name type="scientific">Streptomyces cavourensis</name>
    <dbReference type="NCBI Taxonomy" id="67258"/>
    <lineage>
        <taxon>Bacteria</taxon>
        <taxon>Bacillati</taxon>
        <taxon>Actinomycetota</taxon>
        <taxon>Actinomycetes</taxon>
        <taxon>Kitasatosporales</taxon>
        <taxon>Streptomycetaceae</taxon>
        <taxon>Streptomyces</taxon>
    </lineage>
</organism>
<reference evidence="6" key="1">
    <citation type="submission" date="2022-07" db="EMBL/GenBank/DDBJ databases">
        <title>Genomic of Streptomyces cavourensis F2.</title>
        <authorList>
            <person name="Hu S."/>
            <person name="Liang W."/>
        </authorList>
    </citation>
    <scope>NUCLEOTIDE SEQUENCE</scope>
    <source>
        <strain evidence="6">F2</strain>
    </source>
</reference>
<evidence type="ECO:0000256" key="1">
    <source>
        <dbReference type="ARBA" id="ARBA00023015"/>
    </source>
</evidence>
<keyword evidence="7" id="KW-1185">Reference proteome</keyword>
<keyword evidence="3" id="KW-0804">Transcription</keyword>
<protein>
    <submittedName>
        <fullName evidence="6">MarR family transcriptional regulator</fullName>
    </submittedName>
</protein>
<feature type="compositionally biased region" description="Basic and acidic residues" evidence="4">
    <location>
        <begin position="178"/>
        <end position="188"/>
    </location>
</feature>
<dbReference type="SMART" id="SM00347">
    <property type="entry name" value="HTH_MARR"/>
    <property type="match status" value="1"/>
</dbReference>
<feature type="compositionally biased region" description="Basic and acidic residues" evidence="4">
    <location>
        <begin position="211"/>
        <end position="225"/>
    </location>
</feature>
<evidence type="ECO:0000256" key="2">
    <source>
        <dbReference type="ARBA" id="ARBA00023125"/>
    </source>
</evidence>
<proteinExistence type="predicted"/>